<protein>
    <submittedName>
        <fullName evidence="1">Uncharacterized protein</fullName>
    </submittedName>
</protein>
<dbReference type="EMBL" id="MN739997">
    <property type="protein sequence ID" value="QHT82297.1"/>
    <property type="molecule type" value="Genomic_DNA"/>
</dbReference>
<evidence type="ECO:0000313" key="1">
    <source>
        <dbReference type="EMBL" id="QHT82297.1"/>
    </source>
</evidence>
<organism evidence="1">
    <name type="scientific">viral metagenome</name>
    <dbReference type="NCBI Taxonomy" id="1070528"/>
    <lineage>
        <taxon>unclassified sequences</taxon>
        <taxon>metagenomes</taxon>
        <taxon>organismal metagenomes</taxon>
    </lineage>
</organism>
<accession>A0A6C0HPI0</accession>
<proteinExistence type="predicted"/>
<dbReference type="AlphaFoldDB" id="A0A6C0HPI0"/>
<reference evidence="1" key="1">
    <citation type="journal article" date="2020" name="Nature">
        <title>Giant virus diversity and host interactions through global metagenomics.</title>
        <authorList>
            <person name="Schulz F."/>
            <person name="Roux S."/>
            <person name="Paez-Espino D."/>
            <person name="Jungbluth S."/>
            <person name="Walsh D.A."/>
            <person name="Denef V.J."/>
            <person name="McMahon K.D."/>
            <person name="Konstantinidis K.T."/>
            <person name="Eloe-Fadrosh E.A."/>
            <person name="Kyrpides N.C."/>
            <person name="Woyke T."/>
        </authorList>
    </citation>
    <scope>NUCLEOTIDE SEQUENCE</scope>
    <source>
        <strain evidence="1">GVMAG-M-3300023184-161</strain>
    </source>
</reference>
<sequence length="180" mass="20837">MKTICITGKHNIDEMSRLNAEDGVGGIVDERVGKRIHLIDISDDELTLDKQRIMINQIQLDENFSLKIVLLREINNKLNGYKTQDIKRTLYDTANFIKLVDLVELIVASNLYCCYCKKETLLLYKNVRDKSQWTLDRIDNSIGHTKLNVVISCLKCNLRRGVINYKKFVFTKELDVVKSI</sequence>
<name>A0A6C0HPI0_9ZZZZ</name>
<dbReference type="Gene3D" id="3.30.40.220">
    <property type="match status" value="1"/>
</dbReference>